<dbReference type="PANTHER" id="PTHR21357">
    <property type="entry name" value="FAM172 FAMILY PROTEIN HOMOLOG CG10038"/>
    <property type="match status" value="1"/>
</dbReference>
<evidence type="ECO:0000313" key="2">
    <source>
        <dbReference type="EMBL" id="KAF2773823.1"/>
    </source>
</evidence>
<sequence>MAFVRLGTNLPQDPSYPANLTDLGYTLNDKGQIVRTGTDQEFFLYYHTDNDRANEVHKEAMHETLRAVVEDQVYKLGMQYLHCREDTFGEGKPSDKATIPILVTGVDKLKTKKDVIVIVGEHTQDLGIWSYRLTMNEGGIDAGTAVKLGAKDEYGNDEDVPGVIILNCGQLLWSNIEKKAMNQATWLARPKKTAIDQHLRIDSFWNRVDGHEDPKAHVESVFNHVIPQLVNDEARFYFVGISDGAEALLQYLGTHYYGVKKPAIAGHIEAFAFMQPTHNVNDVTRLALEGELKRRGKSWVVDASPKGTLLATPE</sequence>
<evidence type="ECO:0000259" key="1">
    <source>
        <dbReference type="Pfam" id="PF22749"/>
    </source>
</evidence>
<dbReference type="PANTHER" id="PTHR21357:SF4">
    <property type="entry name" value="FAM172 FAMILY PROTEIN HOMOLOG CG10038"/>
    <property type="match status" value="1"/>
</dbReference>
<name>A0A6G1LLI4_9PEZI</name>
<dbReference type="InterPro" id="IPR053858">
    <property type="entry name" value="Arb2_dom"/>
</dbReference>
<feature type="non-terminal residue" evidence="2">
    <location>
        <position position="314"/>
    </location>
</feature>
<dbReference type="EMBL" id="ML995809">
    <property type="protein sequence ID" value="KAF2773823.1"/>
    <property type="molecule type" value="Genomic_DNA"/>
</dbReference>
<dbReference type="Proteomes" id="UP000799436">
    <property type="component" value="Unassembled WGS sequence"/>
</dbReference>
<reference evidence="2" key="1">
    <citation type="journal article" date="2020" name="Stud. Mycol.">
        <title>101 Dothideomycetes genomes: a test case for predicting lifestyles and emergence of pathogens.</title>
        <authorList>
            <person name="Haridas S."/>
            <person name="Albert R."/>
            <person name="Binder M."/>
            <person name="Bloem J."/>
            <person name="Labutti K."/>
            <person name="Salamov A."/>
            <person name="Andreopoulos B."/>
            <person name="Baker S."/>
            <person name="Barry K."/>
            <person name="Bills G."/>
            <person name="Bluhm B."/>
            <person name="Cannon C."/>
            <person name="Castanera R."/>
            <person name="Culley D."/>
            <person name="Daum C."/>
            <person name="Ezra D."/>
            <person name="Gonzalez J."/>
            <person name="Henrissat B."/>
            <person name="Kuo A."/>
            <person name="Liang C."/>
            <person name="Lipzen A."/>
            <person name="Lutzoni F."/>
            <person name="Magnuson J."/>
            <person name="Mondo S."/>
            <person name="Nolan M."/>
            <person name="Ohm R."/>
            <person name="Pangilinan J."/>
            <person name="Park H.-J."/>
            <person name="Ramirez L."/>
            <person name="Alfaro M."/>
            <person name="Sun H."/>
            <person name="Tritt A."/>
            <person name="Yoshinaga Y."/>
            <person name="Zwiers L.-H."/>
            <person name="Turgeon B."/>
            <person name="Goodwin S."/>
            <person name="Spatafora J."/>
            <person name="Crous P."/>
            <person name="Grigoriev I."/>
        </authorList>
    </citation>
    <scope>NUCLEOTIDE SEQUENCE</scope>
    <source>
        <strain evidence="2">CBS 116005</strain>
    </source>
</reference>
<proteinExistence type="predicted"/>
<dbReference type="GO" id="GO:0035197">
    <property type="term" value="F:siRNA binding"/>
    <property type="evidence" value="ECO:0007669"/>
    <property type="project" value="TreeGrafter"/>
</dbReference>
<accession>A0A6G1LLI4</accession>
<evidence type="ECO:0000313" key="3">
    <source>
        <dbReference type="Proteomes" id="UP000799436"/>
    </source>
</evidence>
<feature type="domain" description="Arb2" evidence="1">
    <location>
        <begin position="16"/>
        <end position="305"/>
    </location>
</feature>
<dbReference type="Pfam" id="PF22749">
    <property type="entry name" value="Arb2"/>
    <property type="match status" value="1"/>
</dbReference>
<protein>
    <recommendedName>
        <fullName evidence="1">Arb2 domain-containing protein</fullName>
    </recommendedName>
</protein>
<organism evidence="2 3">
    <name type="scientific">Teratosphaeria nubilosa</name>
    <dbReference type="NCBI Taxonomy" id="161662"/>
    <lineage>
        <taxon>Eukaryota</taxon>
        <taxon>Fungi</taxon>
        <taxon>Dikarya</taxon>
        <taxon>Ascomycota</taxon>
        <taxon>Pezizomycotina</taxon>
        <taxon>Dothideomycetes</taxon>
        <taxon>Dothideomycetidae</taxon>
        <taxon>Mycosphaerellales</taxon>
        <taxon>Teratosphaeriaceae</taxon>
        <taxon>Teratosphaeria</taxon>
    </lineage>
</organism>
<dbReference type="GO" id="GO:0031048">
    <property type="term" value="P:regulatory ncRNA-mediated heterochromatin formation"/>
    <property type="evidence" value="ECO:0007669"/>
    <property type="project" value="TreeGrafter"/>
</dbReference>
<dbReference type="GO" id="GO:0005634">
    <property type="term" value="C:nucleus"/>
    <property type="evidence" value="ECO:0007669"/>
    <property type="project" value="TreeGrafter"/>
</dbReference>
<keyword evidence="3" id="KW-1185">Reference proteome</keyword>
<dbReference type="InterPro" id="IPR048263">
    <property type="entry name" value="Arb2"/>
</dbReference>
<dbReference type="AlphaFoldDB" id="A0A6G1LLI4"/>
<dbReference type="OrthoDB" id="421951at2759"/>
<gene>
    <name evidence="2" type="ORF">EJ03DRAFT_304383</name>
</gene>